<evidence type="ECO:0000313" key="1">
    <source>
        <dbReference type="EMBL" id="KAJ9658296.1"/>
    </source>
</evidence>
<keyword evidence="2" id="KW-1185">Reference proteome</keyword>
<dbReference type="Proteomes" id="UP001172684">
    <property type="component" value="Unassembled WGS sequence"/>
</dbReference>
<proteinExistence type="predicted"/>
<dbReference type="EMBL" id="JAPDRL010000089">
    <property type="protein sequence ID" value="KAJ9658296.1"/>
    <property type="molecule type" value="Genomic_DNA"/>
</dbReference>
<evidence type="ECO:0008006" key="3">
    <source>
        <dbReference type="Google" id="ProtNLM"/>
    </source>
</evidence>
<dbReference type="PANTHER" id="PTHR42085">
    <property type="entry name" value="F-BOX DOMAIN-CONTAINING PROTEIN"/>
    <property type="match status" value="1"/>
</dbReference>
<dbReference type="PANTHER" id="PTHR42085:SF2">
    <property type="entry name" value="F-BOX DOMAIN-CONTAINING PROTEIN"/>
    <property type="match status" value="1"/>
</dbReference>
<reference evidence="1" key="1">
    <citation type="submission" date="2022-10" db="EMBL/GenBank/DDBJ databases">
        <title>Culturing micro-colonial fungi from biological soil crusts in the Mojave desert and describing Neophaeococcomyces mojavensis, and introducing the new genera and species Taxawa tesnikishii.</title>
        <authorList>
            <person name="Kurbessoian T."/>
            <person name="Stajich J.E."/>
        </authorList>
    </citation>
    <scope>NUCLEOTIDE SEQUENCE</scope>
    <source>
        <strain evidence="1">TK_1</strain>
    </source>
</reference>
<evidence type="ECO:0000313" key="2">
    <source>
        <dbReference type="Proteomes" id="UP001172684"/>
    </source>
</evidence>
<dbReference type="InterPro" id="IPR038883">
    <property type="entry name" value="AN11006-like"/>
</dbReference>
<protein>
    <recommendedName>
        <fullName evidence="3">F-box domain-containing protein</fullName>
    </recommendedName>
</protein>
<sequence>MDSSMTSASSLASSNRNPPFRFFDLPSELRVRIYDLCLVVPKTIDLDPTNHRRIAPRLALFLTCHRMHEEAYRVFYGDNTFRLFPVHGRFFHTKRPLLSRLPSRYRATIQSVELRLGPGWTAPPKSWTVNPRLGLVDATALRMLKVFVECDPASDDIFRGFRKNEDFYTHFCRNLLSEIAVQVPSLKEVQFDGYPSVSKDSPLMRELLKEAKNRGKRTTWGPERGWAEDGGDFAMGLIKMMGMLTI</sequence>
<accession>A0ABQ9NHS4</accession>
<name>A0ABQ9NHS4_9PEZI</name>
<comment type="caution">
    <text evidence="1">The sequence shown here is derived from an EMBL/GenBank/DDBJ whole genome shotgun (WGS) entry which is preliminary data.</text>
</comment>
<organism evidence="1 2">
    <name type="scientific">Coniosporium apollinis</name>
    <dbReference type="NCBI Taxonomy" id="61459"/>
    <lineage>
        <taxon>Eukaryota</taxon>
        <taxon>Fungi</taxon>
        <taxon>Dikarya</taxon>
        <taxon>Ascomycota</taxon>
        <taxon>Pezizomycotina</taxon>
        <taxon>Dothideomycetes</taxon>
        <taxon>Dothideomycetes incertae sedis</taxon>
        <taxon>Coniosporium</taxon>
    </lineage>
</organism>
<gene>
    <name evidence="1" type="ORF">H2201_007855</name>
</gene>